<proteinExistence type="predicted"/>
<dbReference type="EMBL" id="CAJVPU010000439">
    <property type="protein sequence ID" value="CAG8450362.1"/>
    <property type="molecule type" value="Genomic_DNA"/>
</dbReference>
<evidence type="ECO:0000313" key="1">
    <source>
        <dbReference type="EMBL" id="CAG8450362.1"/>
    </source>
</evidence>
<protein>
    <submittedName>
        <fullName evidence="1">14695_t:CDS:1</fullName>
    </submittedName>
</protein>
<name>A0ACA9K453_9GLOM</name>
<organism evidence="1 2">
    <name type="scientific">Dentiscutata heterogama</name>
    <dbReference type="NCBI Taxonomy" id="1316150"/>
    <lineage>
        <taxon>Eukaryota</taxon>
        <taxon>Fungi</taxon>
        <taxon>Fungi incertae sedis</taxon>
        <taxon>Mucoromycota</taxon>
        <taxon>Glomeromycotina</taxon>
        <taxon>Glomeromycetes</taxon>
        <taxon>Diversisporales</taxon>
        <taxon>Gigasporaceae</taxon>
        <taxon>Dentiscutata</taxon>
    </lineage>
</organism>
<evidence type="ECO:0000313" key="2">
    <source>
        <dbReference type="Proteomes" id="UP000789702"/>
    </source>
</evidence>
<reference evidence="1" key="1">
    <citation type="submission" date="2021-06" db="EMBL/GenBank/DDBJ databases">
        <authorList>
            <person name="Kallberg Y."/>
            <person name="Tangrot J."/>
            <person name="Rosling A."/>
        </authorList>
    </citation>
    <scope>NUCLEOTIDE SEQUENCE</scope>
    <source>
        <strain evidence="1">IL203A</strain>
    </source>
</reference>
<keyword evidence="2" id="KW-1185">Reference proteome</keyword>
<dbReference type="Proteomes" id="UP000789702">
    <property type="component" value="Unassembled WGS sequence"/>
</dbReference>
<comment type="caution">
    <text evidence="1">The sequence shown here is derived from an EMBL/GenBank/DDBJ whole genome shotgun (WGS) entry which is preliminary data.</text>
</comment>
<gene>
    <name evidence="1" type="ORF">DHETER_LOCUS801</name>
</gene>
<accession>A0ACA9K453</accession>
<sequence>MFENLTLEQIKLKLKNNEFITRKKNGKSDVWQNFLEITDLENNFIGYVLCKNCGQICTYSQKSGTSHLLRHSCASSSKQSKITTFLPKQSIPSNIKELTINKLVRDGFKEFSQEMINIGAKFGQIQVDDLFSHPTTISRNVIKEAEKIKSNLTTKLNPIFQTVGGAFTTDM</sequence>